<feature type="transmembrane region" description="Helical" evidence="1">
    <location>
        <begin position="52"/>
        <end position="70"/>
    </location>
</feature>
<evidence type="ECO:0000256" key="1">
    <source>
        <dbReference type="SAM" id="Phobius"/>
    </source>
</evidence>
<reference evidence="2" key="1">
    <citation type="submission" date="2013-04" db="EMBL/GenBank/DDBJ databases">
        <authorList>
            <person name="Qu J."/>
            <person name="Murali S.C."/>
            <person name="Bandaranaike D."/>
            <person name="Bellair M."/>
            <person name="Blankenburg K."/>
            <person name="Chao H."/>
            <person name="Dinh H."/>
            <person name="Doddapaneni H."/>
            <person name="Downs B."/>
            <person name="Dugan-Rocha S."/>
            <person name="Elkadiri S."/>
            <person name="Gnanaolivu R.D."/>
            <person name="Hernandez B."/>
            <person name="Javaid M."/>
            <person name="Jayaseelan J.C."/>
            <person name="Lee S."/>
            <person name="Li M."/>
            <person name="Ming W."/>
            <person name="Munidasa M."/>
            <person name="Muniz J."/>
            <person name="Nguyen L."/>
            <person name="Ongeri F."/>
            <person name="Osuji N."/>
            <person name="Pu L.-L."/>
            <person name="Puazo M."/>
            <person name="Qu C."/>
            <person name="Quiroz J."/>
            <person name="Raj R."/>
            <person name="Weissenberger G."/>
            <person name="Xin Y."/>
            <person name="Zou X."/>
            <person name="Han Y."/>
            <person name="Richards S."/>
            <person name="Worley K."/>
            <person name="Muzny D."/>
            <person name="Gibbs R."/>
        </authorList>
    </citation>
    <scope>NUCLEOTIDE SEQUENCE</scope>
    <source>
        <strain evidence="2">Sampled in the wild</strain>
    </source>
</reference>
<accession>A0A8K0KHH9</accession>
<reference evidence="2" key="2">
    <citation type="submission" date="2017-10" db="EMBL/GenBank/DDBJ databases">
        <title>Ladona fulva Genome sequencing and assembly.</title>
        <authorList>
            <person name="Murali S."/>
            <person name="Richards S."/>
            <person name="Bandaranaike D."/>
            <person name="Bellair M."/>
            <person name="Blankenburg K."/>
            <person name="Chao H."/>
            <person name="Dinh H."/>
            <person name="Doddapaneni H."/>
            <person name="Dugan-Rocha S."/>
            <person name="Elkadiri S."/>
            <person name="Gnanaolivu R."/>
            <person name="Hernandez B."/>
            <person name="Skinner E."/>
            <person name="Javaid M."/>
            <person name="Lee S."/>
            <person name="Li M."/>
            <person name="Ming W."/>
            <person name="Munidasa M."/>
            <person name="Muniz J."/>
            <person name="Nguyen L."/>
            <person name="Hughes D."/>
            <person name="Osuji N."/>
            <person name="Pu L.-L."/>
            <person name="Puazo M."/>
            <person name="Qu C."/>
            <person name="Quiroz J."/>
            <person name="Raj R."/>
            <person name="Weissenberger G."/>
            <person name="Xin Y."/>
            <person name="Zou X."/>
            <person name="Han Y."/>
            <person name="Worley K."/>
            <person name="Muzny D."/>
            <person name="Gibbs R."/>
        </authorList>
    </citation>
    <scope>NUCLEOTIDE SEQUENCE</scope>
    <source>
        <strain evidence="2">Sampled in the wild</strain>
    </source>
</reference>
<keyword evidence="1" id="KW-1133">Transmembrane helix</keyword>
<dbReference type="EMBL" id="KZ308746">
    <property type="protein sequence ID" value="KAG8233790.1"/>
    <property type="molecule type" value="Genomic_DNA"/>
</dbReference>
<protein>
    <submittedName>
        <fullName evidence="2">Uncharacterized protein</fullName>
    </submittedName>
</protein>
<evidence type="ECO:0000313" key="2">
    <source>
        <dbReference type="EMBL" id="KAG8233790.1"/>
    </source>
</evidence>
<evidence type="ECO:0000313" key="3">
    <source>
        <dbReference type="Proteomes" id="UP000792457"/>
    </source>
</evidence>
<keyword evidence="3" id="KW-1185">Reference proteome</keyword>
<keyword evidence="1" id="KW-0472">Membrane</keyword>
<proteinExistence type="predicted"/>
<organism evidence="2 3">
    <name type="scientific">Ladona fulva</name>
    <name type="common">Scarce chaser dragonfly</name>
    <name type="synonym">Libellula fulva</name>
    <dbReference type="NCBI Taxonomy" id="123851"/>
    <lineage>
        <taxon>Eukaryota</taxon>
        <taxon>Metazoa</taxon>
        <taxon>Ecdysozoa</taxon>
        <taxon>Arthropoda</taxon>
        <taxon>Hexapoda</taxon>
        <taxon>Insecta</taxon>
        <taxon>Pterygota</taxon>
        <taxon>Palaeoptera</taxon>
        <taxon>Odonata</taxon>
        <taxon>Epiprocta</taxon>
        <taxon>Anisoptera</taxon>
        <taxon>Libelluloidea</taxon>
        <taxon>Libellulidae</taxon>
        <taxon>Ladona</taxon>
    </lineage>
</organism>
<gene>
    <name evidence="2" type="ORF">J437_LFUL013381</name>
</gene>
<dbReference type="Proteomes" id="UP000792457">
    <property type="component" value="Unassembled WGS sequence"/>
</dbReference>
<sequence length="72" mass="8213">MVFFLDACASPIFPPFSIMQLKLSKMFVMLTSPKRSISLTTLSSYTSYKIDMAFMVIFLLYLAVSFLIEIRG</sequence>
<comment type="caution">
    <text evidence="2">The sequence shown here is derived from an EMBL/GenBank/DDBJ whole genome shotgun (WGS) entry which is preliminary data.</text>
</comment>
<keyword evidence="1" id="KW-0812">Transmembrane</keyword>
<dbReference type="AlphaFoldDB" id="A0A8K0KHH9"/>
<name>A0A8K0KHH9_LADFU</name>